<proteinExistence type="predicted"/>
<dbReference type="InterPro" id="IPR043136">
    <property type="entry name" value="B30.2/SPRY_sf"/>
</dbReference>
<feature type="compositionally biased region" description="Acidic residues" evidence="1">
    <location>
        <begin position="604"/>
        <end position="615"/>
    </location>
</feature>
<protein>
    <submittedName>
        <fullName evidence="2">Uncharacterized protein</fullName>
    </submittedName>
</protein>
<evidence type="ECO:0000313" key="3">
    <source>
        <dbReference type="Proteomes" id="UP000703269"/>
    </source>
</evidence>
<gene>
    <name evidence="2" type="ORF">PsYK624_123210</name>
</gene>
<evidence type="ECO:0000313" key="2">
    <source>
        <dbReference type="EMBL" id="GJE96128.1"/>
    </source>
</evidence>
<comment type="caution">
    <text evidence="2">The sequence shown here is derived from an EMBL/GenBank/DDBJ whole genome shotgun (WGS) entry which is preliminary data.</text>
</comment>
<dbReference type="Gene3D" id="2.60.120.920">
    <property type="match status" value="1"/>
</dbReference>
<evidence type="ECO:0000256" key="1">
    <source>
        <dbReference type="SAM" id="MobiDB-lite"/>
    </source>
</evidence>
<organism evidence="2 3">
    <name type="scientific">Phanerochaete sordida</name>
    <dbReference type="NCBI Taxonomy" id="48140"/>
    <lineage>
        <taxon>Eukaryota</taxon>
        <taxon>Fungi</taxon>
        <taxon>Dikarya</taxon>
        <taxon>Basidiomycota</taxon>
        <taxon>Agaricomycotina</taxon>
        <taxon>Agaricomycetes</taxon>
        <taxon>Polyporales</taxon>
        <taxon>Phanerochaetaceae</taxon>
        <taxon>Phanerochaete</taxon>
    </lineage>
</organism>
<dbReference type="AlphaFoldDB" id="A0A9P3GJL0"/>
<dbReference type="Proteomes" id="UP000703269">
    <property type="component" value="Unassembled WGS sequence"/>
</dbReference>
<keyword evidence="3" id="KW-1185">Reference proteome</keyword>
<name>A0A9P3GJL0_9APHY</name>
<sequence length="628" mass="70355">MPNERPGTDLTTGPDVVHGWKVYAEHPGDAQKIVFADDLQSLTISDELRGKAIVYATNNMHTGEEIQYLEIELDFTPSNTIFVEVGVARLTYGEGSPPEFAHPGGYTRTASNRVKLVIAGAAPNQVIIMDRAYEVSAQRNVTVGCGTNPLHGTIFFTVNGRWSHLEAFDRAIDTRVAVELGTNHRFKSSTVSPCLKFFPQLQGQQNTTFLFDIEAYRLRAAAAATRVLARKPHIPPELWQFVIVECASAILKEHHEQPESFVKILSTFAKYSLVCKKWSAAFRPMIFEQLVVDEPRALEALNAAAQHPSFPLEEGRLLTESLSESLPSKPSLVTHLPHLRTLHWEASDDEGVSPHIEHRLPALLGTLKHLTALEINKKNFRTFAQVLFIIRHIPDLQDLKLQQVSFSHKGPVRPEHLSAATGKLRSLSWSTWKSCSWHPASRTVETIMRLCGVQTRTAAMVNDIFNASFEPRVQVQEPWGERWGRWELSVECQSADCSRPAVNFEFEGDGALYCSLTFTEWLEHTSQHSMASMWLSVTGDPPPDTPSYYDTLLSRLDLHTLRGYPLSISLMTRNEEMLASLRQRLPDLMPHSTTEHLVIIEGYVAEESDSDDEPEQPTADDSSQGTSS</sequence>
<dbReference type="EMBL" id="BPQB01000056">
    <property type="protein sequence ID" value="GJE96128.1"/>
    <property type="molecule type" value="Genomic_DNA"/>
</dbReference>
<accession>A0A9P3GJL0</accession>
<feature type="region of interest" description="Disordered" evidence="1">
    <location>
        <begin position="604"/>
        <end position="628"/>
    </location>
</feature>
<feature type="compositionally biased region" description="Polar residues" evidence="1">
    <location>
        <begin position="619"/>
        <end position="628"/>
    </location>
</feature>
<reference evidence="2 3" key="1">
    <citation type="submission" date="2021-08" db="EMBL/GenBank/DDBJ databases">
        <title>Draft Genome Sequence of Phanerochaete sordida strain YK-624.</title>
        <authorList>
            <person name="Mori T."/>
            <person name="Dohra H."/>
            <person name="Suzuki T."/>
            <person name="Kawagishi H."/>
            <person name="Hirai H."/>
        </authorList>
    </citation>
    <scope>NUCLEOTIDE SEQUENCE [LARGE SCALE GENOMIC DNA]</scope>
    <source>
        <strain evidence="2 3">YK-624</strain>
    </source>
</reference>